<dbReference type="VEuPathDB" id="FungiDB:H310_14518"/>
<gene>
    <name evidence="1" type="ORF">H310_14518</name>
</gene>
<dbReference type="GeneID" id="20091568"/>
<dbReference type="SUPFAM" id="SSF54160">
    <property type="entry name" value="Chromo domain-like"/>
    <property type="match status" value="1"/>
</dbReference>
<accession>A0A024T9Q0</accession>
<sequence>MVREAHSSRLKFHADDPLEVTEELLLHIAHNADGLVVDKFIDCHYNDRLGVYEVLVSRRGLQGMNNSWEPASNLLEDLPPHS</sequence>
<organism evidence="1">
    <name type="scientific">Aphanomyces invadans</name>
    <dbReference type="NCBI Taxonomy" id="157072"/>
    <lineage>
        <taxon>Eukaryota</taxon>
        <taxon>Sar</taxon>
        <taxon>Stramenopiles</taxon>
        <taxon>Oomycota</taxon>
        <taxon>Saprolegniomycetes</taxon>
        <taxon>Saprolegniales</taxon>
        <taxon>Verrucalvaceae</taxon>
        <taxon>Aphanomyces</taxon>
    </lineage>
</organism>
<protein>
    <recommendedName>
        <fullName evidence="2">Chromo domain-containing protein</fullName>
    </recommendedName>
</protein>
<name>A0A024T9Q0_9STRA</name>
<dbReference type="OrthoDB" id="78677at2759"/>
<evidence type="ECO:0000313" key="1">
    <source>
        <dbReference type="EMBL" id="ETV90729.1"/>
    </source>
</evidence>
<dbReference type="AlphaFoldDB" id="A0A024T9Q0"/>
<dbReference type="EMBL" id="KI914024">
    <property type="protein sequence ID" value="ETV90729.1"/>
    <property type="molecule type" value="Genomic_DNA"/>
</dbReference>
<dbReference type="RefSeq" id="XP_008880619.1">
    <property type="nucleotide sequence ID" value="XM_008882397.1"/>
</dbReference>
<proteinExistence type="predicted"/>
<dbReference type="InterPro" id="IPR016197">
    <property type="entry name" value="Chromo-like_dom_sf"/>
</dbReference>
<evidence type="ECO:0008006" key="2">
    <source>
        <dbReference type="Google" id="ProtNLM"/>
    </source>
</evidence>
<reference evidence="1" key="1">
    <citation type="submission" date="2013-12" db="EMBL/GenBank/DDBJ databases">
        <title>The Genome Sequence of Aphanomyces invadans NJM9701.</title>
        <authorList>
            <consortium name="The Broad Institute Genomics Platform"/>
            <person name="Russ C."/>
            <person name="Tyler B."/>
            <person name="van West P."/>
            <person name="Dieguez-Uribeondo J."/>
            <person name="Young S.K."/>
            <person name="Zeng Q."/>
            <person name="Gargeya S."/>
            <person name="Fitzgerald M."/>
            <person name="Abouelleil A."/>
            <person name="Alvarado L."/>
            <person name="Chapman S.B."/>
            <person name="Gainer-Dewar J."/>
            <person name="Goldberg J."/>
            <person name="Griggs A."/>
            <person name="Gujja S."/>
            <person name="Hansen M."/>
            <person name="Howarth C."/>
            <person name="Imamovic A."/>
            <person name="Ireland A."/>
            <person name="Larimer J."/>
            <person name="McCowan C."/>
            <person name="Murphy C."/>
            <person name="Pearson M."/>
            <person name="Poon T.W."/>
            <person name="Priest M."/>
            <person name="Roberts A."/>
            <person name="Saif S."/>
            <person name="Shea T."/>
            <person name="Sykes S."/>
            <person name="Wortman J."/>
            <person name="Nusbaum C."/>
            <person name="Birren B."/>
        </authorList>
    </citation>
    <scope>NUCLEOTIDE SEQUENCE [LARGE SCALE GENOMIC DNA]</scope>
    <source>
        <strain evidence="1">NJM9701</strain>
    </source>
</reference>